<sequence length="59" mass="6983">MPSDKLGYKSPDTGVWVDRSKRPDVAKRRATKPPWETQTHKRFVRRRLRATRHRNGLKG</sequence>
<gene>
    <name evidence="1" type="ORF">LCGC14_3010710</name>
</gene>
<accession>A0A0F8WY57</accession>
<reference evidence="1" key="1">
    <citation type="journal article" date="2015" name="Nature">
        <title>Complex archaea that bridge the gap between prokaryotes and eukaryotes.</title>
        <authorList>
            <person name="Spang A."/>
            <person name="Saw J.H."/>
            <person name="Jorgensen S.L."/>
            <person name="Zaremba-Niedzwiedzka K."/>
            <person name="Martijn J."/>
            <person name="Lind A.E."/>
            <person name="van Eijk R."/>
            <person name="Schleper C."/>
            <person name="Guy L."/>
            <person name="Ettema T.J."/>
        </authorList>
    </citation>
    <scope>NUCLEOTIDE SEQUENCE</scope>
</reference>
<protein>
    <submittedName>
        <fullName evidence="1">Uncharacterized protein</fullName>
    </submittedName>
</protein>
<dbReference type="EMBL" id="LAZR01062304">
    <property type="protein sequence ID" value="KKK61797.1"/>
    <property type="molecule type" value="Genomic_DNA"/>
</dbReference>
<proteinExistence type="predicted"/>
<name>A0A0F8WY57_9ZZZZ</name>
<dbReference type="AlphaFoldDB" id="A0A0F8WY57"/>
<comment type="caution">
    <text evidence="1">The sequence shown here is derived from an EMBL/GenBank/DDBJ whole genome shotgun (WGS) entry which is preliminary data.</text>
</comment>
<organism evidence="1">
    <name type="scientific">marine sediment metagenome</name>
    <dbReference type="NCBI Taxonomy" id="412755"/>
    <lineage>
        <taxon>unclassified sequences</taxon>
        <taxon>metagenomes</taxon>
        <taxon>ecological metagenomes</taxon>
    </lineage>
</organism>
<evidence type="ECO:0000313" key="1">
    <source>
        <dbReference type="EMBL" id="KKK61797.1"/>
    </source>
</evidence>